<dbReference type="RefSeq" id="WP_133276292.1">
    <property type="nucleotide sequence ID" value="NZ_CP037933.1"/>
</dbReference>
<name>A0A4P6YEA4_9FLAO</name>
<proteinExistence type="predicted"/>
<gene>
    <name evidence="1" type="ORF">E1750_08120</name>
</gene>
<dbReference type="KEGG" id="fnk:E1750_08120"/>
<dbReference type="EMBL" id="CP037933">
    <property type="protein sequence ID" value="QBN18770.1"/>
    <property type="molecule type" value="Genomic_DNA"/>
</dbReference>
<organism evidence="1 2">
    <name type="scientific">Flavobacterium nackdongense</name>
    <dbReference type="NCBI Taxonomy" id="2547394"/>
    <lineage>
        <taxon>Bacteria</taxon>
        <taxon>Pseudomonadati</taxon>
        <taxon>Bacteroidota</taxon>
        <taxon>Flavobacteriia</taxon>
        <taxon>Flavobacteriales</taxon>
        <taxon>Flavobacteriaceae</taxon>
        <taxon>Flavobacterium</taxon>
    </lineage>
</organism>
<evidence type="ECO:0000313" key="2">
    <source>
        <dbReference type="Proteomes" id="UP000291124"/>
    </source>
</evidence>
<sequence>MKIKDIEDLFEKNVSKKTLTLISLDKDNQKVLVNSRKLVFDFDEIVDTNDITEGTKEKLKTSDTVYFKNNKITFVEFKSGGIGERDFRLKATESIISLYNFVYKNGIKDKLCFPNDTFEFYMVYDKKNPSSATRLAFFIATERKLQIKYKHLFSKYHIIDNVKFQRLFRI</sequence>
<dbReference type="AlphaFoldDB" id="A0A4P6YEA4"/>
<keyword evidence="2" id="KW-1185">Reference proteome</keyword>
<dbReference type="Proteomes" id="UP000291124">
    <property type="component" value="Chromosome"/>
</dbReference>
<protein>
    <submittedName>
        <fullName evidence="1">Uncharacterized protein</fullName>
    </submittedName>
</protein>
<dbReference type="OrthoDB" id="1355966at2"/>
<reference evidence="2" key="1">
    <citation type="submission" date="2019-03" db="EMBL/GenBank/DDBJ databases">
        <title>Flavobacterium sp.</title>
        <authorList>
            <person name="Kim H."/>
        </authorList>
    </citation>
    <scope>NUCLEOTIDE SEQUENCE [LARGE SCALE GENOMIC DNA]</scope>
    <source>
        <strain evidence="2">GS13</strain>
    </source>
</reference>
<accession>A0A4P6YEA4</accession>
<evidence type="ECO:0000313" key="1">
    <source>
        <dbReference type="EMBL" id="QBN18770.1"/>
    </source>
</evidence>